<dbReference type="Proteomes" id="UP001497482">
    <property type="component" value="Chromosome 4"/>
</dbReference>
<name>A0AAV2LTL0_KNICA</name>
<protein>
    <submittedName>
        <fullName evidence="1">Uncharacterized protein</fullName>
    </submittedName>
</protein>
<accession>A0AAV2LTL0</accession>
<dbReference type="EMBL" id="OZ035826">
    <property type="protein sequence ID" value="CAL1603948.1"/>
    <property type="molecule type" value="Genomic_DNA"/>
</dbReference>
<sequence>MLRCQARARAPSAVGTLQRSLTQARQSAVQGAAPAGIQSEGSTSFRPEQGANEFYLVVASALPSRRGVKSKSVGETSPRVTAGELNLKALRIT</sequence>
<reference evidence="1 2" key="1">
    <citation type="submission" date="2024-04" db="EMBL/GenBank/DDBJ databases">
        <authorList>
            <person name="Waldvogel A.-M."/>
            <person name="Schoenle A."/>
        </authorList>
    </citation>
    <scope>NUCLEOTIDE SEQUENCE [LARGE SCALE GENOMIC DNA]</scope>
</reference>
<proteinExistence type="predicted"/>
<evidence type="ECO:0000313" key="1">
    <source>
        <dbReference type="EMBL" id="CAL1603948.1"/>
    </source>
</evidence>
<evidence type="ECO:0000313" key="2">
    <source>
        <dbReference type="Proteomes" id="UP001497482"/>
    </source>
</evidence>
<gene>
    <name evidence="1" type="ORF">KC01_LOCUS31545</name>
</gene>
<keyword evidence="2" id="KW-1185">Reference proteome</keyword>
<dbReference type="AlphaFoldDB" id="A0AAV2LTL0"/>
<organism evidence="1 2">
    <name type="scientific">Knipowitschia caucasica</name>
    <name type="common">Caucasian dwarf goby</name>
    <name type="synonym">Pomatoschistus caucasicus</name>
    <dbReference type="NCBI Taxonomy" id="637954"/>
    <lineage>
        <taxon>Eukaryota</taxon>
        <taxon>Metazoa</taxon>
        <taxon>Chordata</taxon>
        <taxon>Craniata</taxon>
        <taxon>Vertebrata</taxon>
        <taxon>Euteleostomi</taxon>
        <taxon>Actinopterygii</taxon>
        <taxon>Neopterygii</taxon>
        <taxon>Teleostei</taxon>
        <taxon>Neoteleostei</taxon>
        <taxon>Acanthomorphata</taxon>
        <taxon>Gobiaria</taxon>
        <taxon>Gobiiformes</taxon>
        <taxon>Gobioidei</taxon>
        <taxon>Gobiidae</taxon>
        <taxon>Gobiinae</taxon>
        <taxon>Knipowitschia</taxon>
    </lineage>
</organism>